<dbReference type="AlphaFoldDB" id="A0A1U7SFW5"/>
<name>A0A1U7SFW5_ALLSI</name>
<proteinExistence type="predicted"/>
<evidence type="ECO:0000313" key="2">
    <source>
        <dbReference type="RefSeq" id="XP_006034957.1"/>
    </source>
</evidence>
<keyword evidence="1" id="KW-1185">Reference proteome</keyword>
<reference evidence="2 3" key="1">
    <citation type="submission" date="2025-04" db="UniProtKB">
        <authorList>
            <consortium name="RefSeq"/>
        </authorList>
    </citation>
    <scope>IDENTIFICATION</scope>
</reference>
<evidence type="ECO:0000313" key="1">
    <source>
        <dbReference type="Proteomes" id="UP000189705"/>
    </source>
</evidence>
<dbReference type="RefSeq" id="XP_006034957.1">
    <property type="nucleotide sequence ID" value="XM_006034895.1"/>
</dbReference>
<sequence>MAATWNQAQAVVRPEVNHQEVEKVREKIEMLDLGAINWEDFLMPAPSSVAILGEVVSNSMEQKEFKELKCLYKLSTQAENAFSNADANIENICMWFECLTEMMKDVVIKGDSVGIDDLQCKREQAEARKSAIRKTKDMFLDLIKDLQNLLDAWSKGKENCLDRQRELEQAMEQKKLIHQKIAQEKQNKEFREKQEEVSVGQMKADPILLTPDLKTEDVKSQIQQMGEDLMRDHDKHKDSFETLLKLKEKQKEIDEKIIMLKYEGNIVASLDYNLKELEKVKEKWENMGSFFQMIFYLIDSCLYWIQEYSGSNENKQQIDQAFKAFRVAHLGQVMLETYTKINEKKLFSQIKEILCMNHSDPRFCSKKKELDETCKFQKTQSNLVLKMQEEFKKKLNSMEEKIKKTDSY</sequence>
<dbReference type="KEGG" id="asn:102370580"/>
<gene>
    <name evidence="2 3" type="primary">LOC102370580</name>
</gene>
<dbReference type="Proteomes" id="UP000189705">
    <property type="component" value="Unplaced"/>
</dbReference>
<evidence type="ECO:0000313" key="3">
    <source>
        <dbReference type="RefSeq" id="XP_025072783.1"/>
    </source>
</evidence>
<dbReference type="PANTHER" id="PTHR33488">
    <property type="entry name" value="ZGC:162509"/>
    <property type="match status" value="1"/>
</dbReference>
<accession>A0A1U7SFW5</accession>
<dbReference type="PANTHER" id="PTHR33488:SF2">
    <property type="entry name" value="EARLY ENDOSOME ANTIGEN 1-LIKE"/>
    <property type="match status" value="1"/>
</dbReference>
<organism evidence="1 2">
    <name type="scientific">Alligator sinensis</name>
    <name type="common">Chinese alligator</name>
    <dbReference type="NCBI Taxonomy" id="38654"/>
    <lineage>
        <taxon>Eukaryota</taxon>
        <taxon>Metazoa</taxon>
        <taxon>Chordata</taxon>
        <taxon>Craniata</taxon>
        <taxon>Vertebrata</taxon>
        <taxon>Euteleostomi</taxon>
        <taxon>Archelosauria</taxon>
        <taxon>Archosauria</taxon>
        <taxon>Crocodylia</taxon>
        <taxon>Alligatoridae</taxon>
        <taxon>Alligatorinae</taxon>
        <taxon>Alligator</taxon>
    </lineage>
</organism>
<protein>
    <submittedName>
        <fullName evidence="2 3">Uncharacterized protein LOC102370580</fullName>
    </submittedName>
</protein>
<dbReference type="RefSeq" id="XP_025072783.1">
    <property type="nucleotide sequence ID" value="XM_025216998.1"/>
</dbReference>
<dbReference type="GeneID" id="102370580"/>